<comment type="subcellular location">
    <subcellularLocation>
        <location evidence="1">Cell membrane</location>
        <topology evidence="1">Single-pass type II membrane protein</topology>
    </subcellularLocation>
</comment>
<comment type="function">
    <text evidence="11">Glucosidase involved in the degradation of cellulosic biomass. Active on lichenan.</text>
</comment>
<evidence type="ECO:0000256" key="8">
    <source>
        <dbReference type="ARBA" id="ARBA00023180"/>
    </source>
</evidence>
<dbReference type="GO" id="GO:0071555">
    <property type="term" value="P:cell wall organization"/>
    <property type="evidence" value="ECO:0007669"/>
    <property type="project" value="UniProtKB-KW"/>
</dbReference>
<evidence type="ECO:0000256" key="3">
    <source>
        <dbReference type="ARBA" id="ARBA00022692"/>
    </source>
</evidence>
<evidence type="ECO:0000256" key="9">
    <source>
        <dbReference type="ARBA" id="ARBA00023295"/>
    </source>
</evidence>
<keyword evidence="4 13" id="KW-0378">Hydrolase</keyword>
<keyword evidence="10" id="KW-0961">Cell wall biogenesis/degradation</keyword>
<feature type="compositionally biased region" description="Polar residues" evidence="14">
    <location>
        <begin position="253"/>
        <end position="274"/>
    </location>
</feature>
<dbReference type="GO" id="GO:0009986">
    <property type="term" value="C:cell surface"/>
    <property type="evidence" value="ECO:0007669"/>
    <property type="project" value="TreeGrafter"/>
</dbReference>
<comment type="caution">
    <text evidence="17">The sequence shown here is derived from an EMBL/GenBank/DDBJ whole genome shotgun (WGS) entry which is preliminary data.</text>
</comment>
<dbReference type="InterPro" id="IPR050386">
    <property type="entry name" value="Glycosyl_hydrolase_5"/>
</dbReference>
<proteinExistence type="inferred from homology"/>
<reference evidence="17 18" key="1">
    <citation type="submission" date="2016-11" db="EMBL/GenBank/DDBJ databases">
        <title>Draft Genome Sequences of Nine Cyanobacterial Strains from Diverse Habitats.</title>
        <authorList>
            <person name="Zhu T."/>
            <person name="Hou S."/>
            <person name="Lu X."/>
            <person name="Hess W.R."/>
        </authorList>
    </citation>
    <scope>NUCLEOTIDE SEQUENCE [LARGE SCALE GENOMIC DNA]</scope>
    <source>
        <strain evidence="17 18">IAM M-71</strain>
    </source>
</reference>
<dbReference type="PANTHER" id="PTHR31297:SF34">
    <property type="entry name" value="GLUCAN 1,3-BETA-GLUCOSIDASE 2"/>
    <property type="match status" value="1"/>
</dbReference>
<feature type="domain" description="Glycoside hydrolase family 5" evidence="16">
    <location>
        <begin position="66"/>
        <end position="241"/>
    </location>
</feature>
<dbReference type="GO" id="GO:0008422">
    <property type="term" value="F:beta-glucosidase activity"/>
    <property type="evidence" value="ECO:0007669"/>
    <property type="project" value="TreeGrafter"/>
</dbReference>
<feature type="chain" id="PRO_5013205379" description="Exo-1,3-beta-glucanase D" evidence="15">
    <location>
        <begin position="25"/>
        <end position="537"/>
    </location>
</feature>
<keyword evidence="9 13" id="KW-0326">Glycosidase</keyword>
<dbReference type="RefSeq" id="WP_073592436.1">
    <property type="nucleotide sequence ID" value="NZ_MRCE01000004.1"/>
</dbReference>
<evidence type="ECO:0000256" key="10">
    <source>
        <dbReference type="ARBA" id="ARBA00023316"/>
    </source>
</evidence>
<sequence>MKLRNVFCLTFVLSAIAGISSVQAAILGEPLVVEQQQSSDALTKSRFQNLSRGVNLSNWFIDSNQFDPNYITEQDLQIIKGLGLEHVRLPIAPSLLFDENNPTILNAEYQLYLDNALNQIQAAGLSAIINLQASNEFKQRLATDDMFVDSVAQFWRSLATHLSTRNPDQVFLEVVNEPSFNYFLRNEPAVDPVERWNLVQTKLVNAINEGAPNHTVILKGHDWGESIDSLLKLTPYQDETTVVTENPVPETASGDNSTSVITETASGDNSTPVVTETPVEIQKPSEKYVYNFHFYEPKRFTHQGATWIDDEFSVIKNLPYPFNEELCNAAVAEIVQETAKIWAQGYCNQKWDIARLERRISLAANWAKKHNVLLTANEFGVYRQVVRPEDRANWLRDVRSLFEKYNIGWAMWEYNSGFGLVRENENGDRIVDRDIATALGLTLPPIPPATEATTPSPVVNPETEIENSGTVGNTVTPSPFPNNQPQFVPSSSFIPNADITFWLTPEEVPPSKSVPEPSAIAGFLLLTYTARKLKRRI</sequence>
<dbReference type="Proteomes" id="UP000185860">
    <property type="component" value="Unassembled WGS sequence"/>
</dbReference>
<evidence type="ECO:0000256" key="12">
    <source>
        <dbReference type="ARBA" id="ARBA00041260"/>
    </source>
</evidence>
<keyword evidence="15" id="KW-0732">Signal</keyword>
<dbReference type="GO" id="GO:0005886">
    <property type="term" value="C:plasma membrane"/>
    <property type="evidence" value="ECO:0007669"/>
    <property type="project" value="UniProtKB-SubCell"/>
</dbReference>
<dbReference type="EMBL" id="MRCE01000004">
    <property type="protein sequence ID" value="OKH39715.1"/>
    <property type="molecule type" value="Genomic_DNA"/>
</dbReference>
<keyword evidence="8" id="KW-0325">Glycoprotein</keyword>
<evidence type="ECO:0000313" key="18">
    <source>
        <dbReference type="Proteomes" id="UP000185860"/>
    </source>
</evidence>
<evidence type="ECO:0000256" key="4">
    <source>
        <dbReference type="ARBA" id="ARBA00022801"/>
    </source>
</evidence>
<feature type="domain" description="Glycoside hydrolase family 5" evidence="16">
    <location>
        <begin position="258"/>
        <end position="416"/>
    </location>
</feature>
<dbReference type="SUPFAM" id="SSF51445">
    <property type="entry name" value="(Trans)glycosidases"/>
    <property type="match status" value="1"/>
</dbReference>
<comment type="similarity">
    <text evidence="13">Belongs to the glycosyl hydrolase 5 (cellulase A) family.</text>
</comment>
<accession>A0A1U7IQU3</accession>
<keyword evidence="5" id="KW-0735">Signal-anchor</keyword>
<feature type="region of interest" description="Disordered" evidence="14">
    <location>
        <begin position="242"/>
        <end position="275"/>
    </location>
</feature>
<dbReference type="PANTHER" id="PTHR31297">
    <property type="entry name" value="GLUCAN ENDO-1,6-BETA-GLUCOSIDASE B"/>
    <property type="match status" value="1"/>
</dbReference>
<evidence type="ECO:0000256" key="13">
    <source>
        <dbReference type="RuleBase" id="RU361153"/>
    </source>
</evidence>
<dbReference type="InterPro" id="IPR017853">
    <property type="entry name" value="GH"/>
</dbReference>
<dbReference type="GO" id="GO:0009251">
    <property type="term" value="P:glucan catabolic process"/>
    <property type="evidence" value="ECO:0007669"/>
    <property type="project" value="TreeGrafter"/>
</dbReference>
<gene>
    <name evidence="17" type="ORF">NIES2119_05515</name>
</gene>
<evidence type="ECO:0000256" key="15">
    <source>
        <dbReference type="SAM" id="SignalP"/>
    </source>
</evidence>
<feature type="signal peptide" evidence="15">
    <location>
        <begin position="1"/>
        <end position="24"/>
    </location>
</feature>
<organism evidence="17 18">
    <name type="scientific">[Phormidium ambiguum] IAM M-71</name>
    <dbReference type="NCBI Taxonomy" id="454136"/>
    <lineage>
        <taxon>Bacteria</taxon>
        <taxon>Bacillati</taxon>
        <taxon>Cyanobacteriota</taxon>
        <taxon>Cyanophyceae</taxon>
        <taxon>Oscillatoriophycideae</taxon>
        <taxon>Aerosakkonematales</taxon>
        <taxon>Aerosakkonemataceae</taxon>
        <taxon>Floridanema</taxon>
    </lineage>
</organism>
<dbReference type="OrthoDB" id="9800955at2"/>
<feature type="compositionally biased region" description="Low complexity" evidence="14">
    <location>
        <begin position="242"/>
        <end position="251"/>
    </location>
</feature>
<evidence type="ECO:0000256" key="11">
    <source>
        <dbReference type="ARBA" id="ARBA00037126"/>
    </source>
</evidence>
<keyword evidence="7" id="KW-0472">Membrane</keyword>
<evidence type="ECO:0000256" key="1">
    <source>
        <dbReference type="ARBA" id="ARBA00004401"/>
    </source>
</evidence>
<dbReference type="GO" id="GO:0005576">
    <property type="term" value="C:extracellular region"/>
    <property type="evidence" value="ECO:0007669"/>
    <property type="project" value="TreeGrafter"/>
</dbReference>
<keyword evidence="2" id="KW-1003">Cell membrane</keyword>
<name>A0A1U7IQU3_9CYAN</name>
<dbReference type="InterPro" id="IPR001547">
    <property type="entry name" value="Glyco_hydro_5"/>
</dbReference>
<dbReference type="STRING" id="454136.NIES2119_05515"/>
<keyword evidence="3" id="KW-0812">Transmembrane</keyword>
<evidence type="ECO:0000313" key="17">
    <source>
        <dbReference type="EMBL" id="OKH39715.1"/>
    </source>
</evidence>
<evidence type="ECO:0000256" key="2">
    <source>
        <dbReference type="ARBA" id="ARBA00022475"/>
    </source>
</evidence>
<evidence type="ECO:0000256" key="5">
    <source>
        <dbReference type="ARBA" id="ARBA00022968"/>
    </source>
</evidence>
<evidence type="ECO:0000256" key="6">
    <source>
        <dbReference type="ARBA" id="ARBA00022989"/>
    </source>
</evidence>
<protein>
    <recommendedName>
        <fullName evidence="12">Exo-1,3-beta-glucanase D</fullName>
    </recommendedName>
</protein>
<evidence type="ECO:0000256" key="7">
    <source>
        <dbReference type="ARBA" id="ARBA00023136"/>
    </source>
</evidence>
<evidence type="ECO:0000259" key="16">
    <source>
        <dbReference type="Pfam" id="PF00150"/>
    </source>
</evidence>
<evidence type="ECO:0000256" key="14">
    <source>
        <dbReference type="SAM" id="MobiDB-lite"/>
    </source>
</evidence>
<dbReference type="Gene3D" id="3.20.20.80">
    <property type="entry name" value="Glycosidases"/>
    <property type="match status" value="1"/>
</dbReference>
<dbReference type="Pfam" id="PF00150">
    <property type="entry name" value="Cellulase"/>
    <property type="match status" value="2"/>
</dbReference>
<keyword evidence="6" id="KW-1133">Transmembrane helix</keyword>
<dbReference type="AlphaFoldDB" id="A0A1U7IQU3"/>